<comment type="caution">
    <text evidence="3">The sequence shown here is derived from an EMBL/GenBank/DDBJ whole genome shotgun (WGS) entry which is preliminary data.</text>
</comment>
<accession>A0AA39DCN0</accession>
<evidence type="ECO:0000313" key="4">
    <source>
        <dbReference type="Proteomes" id="UP001168098"/>
    </source>
</evidence>
<keyword evidence="1" id="KW-0175">Coiled coil</keyword>
<evidence type="ECO:0000313" key="3">
    <source>
        <dbReference type="EMBL" id="KAJ9680078.1"/>
    </source>
</evidence>
<protein>
    <submittedName>
        <fullName evidence="3">Uncharacterized protein</fullName>
    </submittedName>
</protein>
<organism evidence="3 4">
    <name type="scientific">Vitis rotundifolia</name>
    <name type="common">Muscadine grape</name>
    <dbReference type="NCBI Taxonomy" id="103349"/>
    <lineage>
        <taxon>Eukaryota</taxon>
        <taxon>Viridiplantae</taxon>
        <taxon>Streptophyta</taxon>
        <taxon>Embryophyta</taxon>
        <taxon>Tracheophyta</taxon>
        <taxon>Spermatophyta</taxon>
        <taxon>Magnoliopsida</taxon>
        <taxon>eudicotyledons</taxon>
        <taxon>Gunneridae</taxon>
        <taxon>Pentapetalae</taxon>
        <taxon>rosids</taxon>
        <taxon>Vitales</taxon>
        <taxon>Vitaceae</taxon>
        <taxon>Viteae</taxon>
        <taxon>Vitis</taxon>
    </lineage>
</organism>
<dbReference type="EMBL" id="JARBHA010000015">
    <property type="protein sequence ID" value="KAJ9680078.1"/>
    <property type="molecule type" value="Genomic_DNA"/>
</dbReference>
<dbReference type="AlphaFoldDB" id="A0AA39DCN0"/>
<evidence type="ECO:0000256" key="2">
    <source>
        <dbReference type="SAM" id="MobiDB-lite"/>
    </source>
</evidence>
<keyword evidence="4" id="KW-1185">Reference proteome</keyword>
<gene>
    <name evidence="3" type="ORF">PVL29_019380</name>
</gene>
<proteinExistence type="predicted"/>
<reference evidence="3 4" key="1">
    <citation type="journal article" date="2023" name="BMC Biotechnol.">
        <title>Vitis rotundifolia cv Carlos genome sequencing.</title>
        <authorList>
            <person name="Huff M."/>
            <person name="Hulse-Kemp A."/>
            <person name="Scheffler B."/>
            <person name="Youngblood R."/>
            <person name="Simpson S."/>
            <person name="Babiker E."/>
            <person name="Staton M."/>
        </authorList>
    </citation>
    <scope>NUCLEOTIDE SEQUENCE [LARGE SCALE GENOMIC DNA]</scope>
    <source>
        <tissue evidence="3">Leaf</tissue>
    </source>
</reference>
<feature type="coiled-coil region" evidence="1">
    <location>
        <begin position="51"/>
        <end position="85"/>
    </location>
</feature>
<name>A0AA39DCN0_VITRO</name>
<feature type="region of interest" description="Disordered" evidence="2">
    <location>
        <begin position="1"/>
        <end position="20"/>
    </location>
</feature>
<dbReference type="Proteomes" id="UP001168098">
    <property type="component" value="Unassembled WGS sequence"/>
</dbReference>
<evidence type="ECO:0000256" key="1">
    <source>
        <dbReference type="SAM" id="Coils"/>
    </source>
</evidence>
<sequence>MKKAMMVTWSEREESSEEEKEKQVANMCFMAINELDEVNSNFSDEYMHDIFEELYEDFENLSLKNNCLKKKIQELEEVKEKFSIVKISKTHLEKENEILKKKNEWLTSSLSIFSCGQKSFEMILVSQKHVFDK</sequence>